<evidence type="ECO:0000259" key="4">
    <source>
        <dbReference type="PROSITE" id="PS50987"/>
    </source>
</evidence>
<dbReference type="SMART" id="SM00418">
    <property type="entry name" value="HTH_ARSR"/>
    <property type="match status" value="1"/>
</dbReference>
<dbReference type="SUPFAM" id="SSF46785">
    <property type="entry name" value="Winged helix' DNA-binding domain"/>
    <property type="match status" value="1"/>
</dbReference>
<accession>A0A0M7AIC5</accession>
<feature type="domain" description="HTH arsR-type" evidence="4">
    <location>
        <begin position="18"/>
        <end position="111"/>
    </location>
</feature>
<dbReference type="GO" id="GO:0003677">
    <property type="term" value="F:DNA binding"/>
    <property type="evidence" value="ECO:0007669"/>
    <property type="project" value="UniProtKB-KW"/>
</dbReference>
<evidence type="ECO:0000256" key="1">
    <source>
        <dbReference type="ARBA" id="ARBA00023015"/>
    </source>
</evidence>
<sequence length="129" mass="13867">MSDQVCPHTASGENTSGLSGCESLAAQFRALGHPARLAILRRLAGEKEACCGEIVSALPLAQSTVSQHLQVLKDAGFLTCDTRGRNCHYVLNWDQISKTQEASDAFWKLLNSEHDNGVLSAVNELAANE</sequence>
<dbReference type="RefSeq" id="WP_055673148.1">
    <property type="nucleotide sequence ID" value="NZ_CXWD01000017.1"/>
</dbReference>
<organism evidence="5 6">
    <name type="scientific">Roseibium alexandrii</name>
    <dbReference type="NCBI Taxonomy" id="388408"/>
    <lineage>
        <taxon>Bacteria</taxon>
        <taxon>Pseudomonadati</taxon>
        <taxon>Pseudomonadota</taxon>
        <taxon>Alphaproteobacteria</taxon>
        <taxon>Hyphomicrobiales</taxon>
        <taxon>Stappiaceae</taxon>
        <taxon>Roseibium</taxon>
    </lineage>
</organism>
<dbReference type="Pfam" id="PF12840">
    <property type="entry name" value="HTH_20"/>
    <property type="match status" value="1"/>
</dbReference>
<keyword evidence="3" id="KW-0804">Transcription</keyword>
<dbReference type="STRING" id="388408.LAX5112_03831"/>
<dbReference type="CDD" id="cd00090">
    <property type="entry name" value="HTH_ARSR"/>
    <property type="match status" value="1"/>
</dbReference>
<gene>
    <name evidence="5" type="primary">smtB</name>
    <name evidence="5" type="ORF">LAX5112_03831</name>
</gene>
<dbReference type="EMBL" id="CXWD01000017">
    <property type="protein sequence ID" value="CTQ74341.1"/>
    <property type="molecule type" value="Genomic_DNA"/>
</dbReference>
<dbReference type="Proteomes" id="UP000053235">
    <property type="component" value="Unassembled WGS sequence"/>
</dbReference>
<dbReference type="InterPro" id="IPR036390">
    <property type="entry name" value="WH_DNA-bd_sf"/>
</dbReference>
<keyword evidence="1" id="KW-0805">Transcription regulation</keyword>
<dbReference type="InterPro" id="IPR051081">
    <property type="entry name" value="HTH_MetalResp_TranReg"/>
</dbReference>
<dbReference type="PRINTS" id="PR00778">
    <property type="entry name" value="HTHARSR"/>
</dbReference>
<dbReference type="InterPro" id="IPR036388">
    <property type="entry name" value="WH-like_DNA-bd_sf"/>
</dbReference>
<dbReference type="OrthoDB" id="9804742at2"/>
<dbReference type="AlphaFoldDB" id="A0A0M7AIC5"/>
<dbReference type="GO" id="GO:0003700">
    <property type="term" value="F:DNA-binding transcription factor activity"/>
    <property type="evidence" value="ECO:0007669"/>
    <property type="project" value="InterPro"/>
</dbReference>
<keyword evidence="2" id="KW-0238">DNA-binding</keyword>
<evidence type="ECO:0000313" key="6">
    <source>
        <dbReference type="Proteomes" id="UP000053235"/>
    </source>
</evidence>
<dbReference type="PANTHER" id="PTHR33154">
    <property type="entry name" value="TRANSCRIPTIONAL REGULATOR, ARSR FAMILY"/>
    <property type="match status" value="1"/>
</dbReference>
<dbReference type="Gene3D" id="1.10.10.10">
    <property type="entry name" value="Winged helix-like DNA-binding domain superfamily/Winged helix DNA-binding domain"/>
    <property type="match status" value="1"/>
</dbReference>
<dbReference type="InterPro" id="IPR001845">
    <property type="entry name" value="HTH_ArsR_DNA-bd_dom"/>
</dbReference>
<evidence type="ECO:0000256" key="3">
    <source>
        <dbReference type="ARBA" id="ARBA00023163"/>
    </source>
</evidence>
<dbReference type="NCBIfam" id="NF033788">
    <property type="entry name" value="HTH_metalloreg"/>
    <property type="match status" value="1"/>
</dbReference>
<dbReference type="InterPro" id="IPR011991">
    <property type="entry name" value="ArsR-like_HTH"/>
</dbReference>
<dbReference type="PROSITE" id="PS50987">
    <property type="entry name" value="HTH_ARSR_2"/>
    <property type="match status" value="1"/>
</dbReference>
<evidence type="ECO:0000256" key="2">
    <source>
        <dbReference type="ARBA" id="ARBA00023125"/>
    </source>
</evidence>
<keyword evidence="6" id="KW-1185">Reference proteome</keyword>
<proteinExistence type="predicted"/>
<protein>
    <submittedName>
        <fullName evidence="5">HTH-type transcriptional repressor SmtB</fullName>
    </submittedName>
</protein>
<evidence type="ECO:0000313" key="5">
    <source>
        <dbReference type="EMBL" id="CTQ74341.1"/>
    </source>
</evidence>
<name>A0A0M7AIC5_9HYPH</name>
<dbReference type="PANTHER" id="PTHR33154:SF15">
    <property type="entry name" value="REGULATORY PROTEIN ARSR"/>
    <property type="match status" value="1"/>
</dbReference>
<reference evidence="6" key="1">
    <citation type="submission" date="2015-07" db="EMBL/GenBank/DDBJ databases">
        <authorList>
            <person name="Rodrigo-Torres Lidia"/>
            <person name="Arahal R.David."/>
        </authorList>
    </citation>
    <scope>NUCLEOTIDE SEQUENCE [LARGE SCALE GENOMIC DNA]</scope>
    <source>
        <strain evidence="6">CECT 5112</strain>
    </source>
</reference>